<proteinExistence type="predicted"/>
<feature type="compositionally biased region" description="Polar residues" evidence="1">
    <location>
        <begin position="80"/>
        <end position="103"/>
    </location>
</feature>
<organism evidence="2">
    <name type="scientific">Tetraselmis sp. GSL018</name>
    <dbReference type="NCBI Taxonomy" id="582737"/>
    <lineage>
        <taxon>Eukaryota</taxon>
        <taxon>Viridiplantae</taxon>
        <taxon>Chlorophyta</taxon>
        <taxon>core chlorophytes</taxon>
        <taxon>Chlorodendrophyceae</taxon>
        <taxon>Chlorodendrales</taxon>
        <taxon>Chlorodendraceae</taxon>
        <taxon>Tetraselmis</taxon>
    </lineage>
</organism>
<feature type="region of interest" description="Disordered" evidence="1">
    <location>
        <begin position="485"/>
        <end position="521"/>
    </location>
</feature>
<feature type="compositionally biased region" description="Basic and acidic residues" evidence="1">
    <location>
        <begin position="267"/>
        <end position="286"/>
    </location>
</feature>
<feature type="region of interest" description="Disordered" evidence="1">
    <location>
        <begin position="353"/>
        <end position="421"/>
    </location>
</feature>
<reference evidence="2" key="1">
    <citation type="submission" date="2014-05" db="EMBL/GenBank/DDBJ databases">
        <title>The transcriptome of the halophilic microalga Tetraselmis sp. GSL018 isolated from the Great Salt Lake, Utah.</title>
        <authorList>
            <person name="Jinkerson R.E."/>
            <person name="D'Adamo S."/>
            <person name="Posewitz M.C."/>
        </authorList>
    </citation>
    <scope>NUCLEOTIDE SEQUENCE</scope>
    <source>
        <strain evidence="2">GSL018</strain>
    </source>
</reference>
<feature type="compositionally biased region" description="Polar residues" evidence="1">
    <location>
        <begin position="53"/>
        <end position="63"/>
    </location>
</feature>
<gene>
    <name evidence="2" type="ORF">TSPGSL018_16867</name>
</gene>
<evidence type="ECO:0000313" key="2">
    <source>
        <dbReference type="EMBL" id="JAC65080.1"/>
    </source>
</evidence>
<feature type="region of interest" description="Disordered" evidence="1">
    <location>
        <begin position="262"/>
        <end position="286"/>
    </location>
</feature>
<sequence>MSSGKEAVRNVGVAVGPKPVPNNGTGEAAPSAETGTIVNAGGDTVSRDPHEQNPAQLSPSKGSSGLPKDKLDEEGGLDQAPQNAASADQSTPETNTSAENDLASSKMDKQVEELRALLEAAEERAKGDRTSASNAAAAQKELMLSLKEQTRARRKVEADLASARRALEASDIAKRTAETERDAVAAAAEEEKRALIKQHKEQMRRMENEFHERAYSIAEAAQAEKRKVRIEREAAVTDLKREISITKEALWKERDRRQSLEQQLEGMRCKQGESATEKHFESERRASNQAIRALQQEHEVRMEEMAEQLMHERRALRSAHASILELRQQLYNEQTMTKRAASFIDHVTLHTGKDRFDKESAPPTPGEALKPPSARQVEAAAGAELQLGPKQDHANSSDNPHTSEHQAKRRKGPLGMDVSMAGALSSGMGPFPMYAVQRMPVSGVMDPYPWNSPLVRSRAPAEAARKSASQWSDPATCLQLRQEHLSTKQSDPSAFHWGMHKDLGRPHRPYIDVGHGTRQHP</sequence>
<name>A0A061R320_9CHLO</name>
<protein>
    <submittedName>
        <fullName evidence="2">Uncharacterized protein</fullName>
    </submittedName>
</protein>
<feature type="region of interest" description="Disordered" evidence="1">
    <location>
        <begin position="1"/>
        <end position="137"/>
    </location>
</feature>
<feature type="compositionally biased region" description="Basic and acidic residues" evidence="1">
    <location>
        <begin position="390"/>
        <end position="406"/>
    </location>
</feature>
<feature type="compositionally biased region" description="Basic and acidic residues" evidence="1">
    <location>
        <begin position="106"/>
        <end position="129"/>
    </location>
</feature>
<accession>A0A061R320</accession>
<evidence type="ECO:0000256" key="1">
    <source>
        <dbReference type="SAM" id="MobiDB-lite"/>
    </source>
</evidence>
<dbReference type="EMBL" id="GBEZ01021689">
    <property type="protein sequence ID" value="JAC65080.1"/>
    <property type="molecule type" value="Transcribed_RNA"/>
</dbReference>
<dbReference type="AlphaFoldDB" id="A0A061R320"/>